<evidence type="ECO:0000256" key="1">
    <source>
        <dbReference type="ARBA" id="ARBA00010495"/>
    </source>
</evidence>
<evidence type="ECO:0000256" key="3">
    <source>
        <dbReference type="ARBA" id="ARBA00023054"/>
    </source>
</evidence>
<sequence>MSASREIKMDSRTVFSPVSKMTHKACNNARQDNVFDLTKAFCSLRPLERSAENLRGFLMDITRGSLDDISRPASSSRINHGSKVLSTSLEILTPAPSLPKVAFYNEHKEHESKENYDENREEYGTKKMRTSEVISEEKMNSSYQLVIQNTNQVKEYSSSSADSEDDWAENRWSCSSNAPQNELARLAKVTVSSAYPQDSKEKDVDPRILKAIKKMERLDQILANKQSQERAIKKQGREMRTKLWEDFQSMTSRSSSVVTEEAENTSRFLALTTPSPEMPDSPAAEEDEMFVSVFHTQIHPENYGNNSRQTKQGDDRTRSSIKKMENMTKKSETTSKKTDFVKKNIELAKDSVNQVVMPEEDKKRLSELLKDTEDESTELQVTKEEASTMLAPGEGYTPEPLEYHHLTEINAKLKLVISDGNLSADQNSCSIVSKQIYQDSLAYANRKLETIPGEKVLRDTKEERDQRNRLKEIDQQLKNLEGTPDVLPCLSEEQLNALLEECMQTPRRVNSLTLPKSQGSFLERTSLCCNTAKDIIPSDDAQSVEKLANPEMMDVQDNDTCSKEMMETSDCNLSRALDESHLLEKKENENQESQEEEIVHASSSEDYFMSIALSTERLKKPSFLDEPFYCVSTNNEPSTDVNIPSIPLKTRGDELKDEDVTEE</sequence>
<dbReference type="PRINTS" id="PR02075">
    <property type="entry name" value="FIBSHEATHIP1"/>
</dbReference>
<dbReference type="InterPro" id="IPR026246">
    <property type="entry name" value="Fsip1"/>
</dbReference>
<evidence type="ECO:0000256" key="2">
    <source>
        <dbReference type="ARBA" id="ARBA00019480"/>
    </source>
</evidence>
<evidence type="ECO:0000256" key="4">
    <source>
        <dbReference type="SAM" id="MobiDB-lite"/>
    </source>
</evidence>
<accession>A0AA35NXI6</accession>
<comment type="similarity">
    <text evidence="1">Belongs to the FSIP1 family.</text>
</comment>
<keyword evidence="6" id="KW-1185">Reference proteome</keyword>
<dbReference type="Proteomes" id="UP001178461">
    <property type="component" value="Chromosome 1"/>
</dbReference>
<feature type="compositionally biased region" description="Basic and acidic residues" evidence="4">
    <location>
        <begin position="311"/>
        <end position="335"/>
    </location>
</feature>
<organism evidence="5 6">
    <name type="scientific">Podarcis lilfordi</name>
    <name type="common">Lilford's wall lizard</name>
    <dbReference type="NCBI Taxonomy" id="74358"/>
    <lineage>
        <taxon>Eukaryota</taxon>
        <taxon>Metazoa</taxon>
        <taxon>Chordata</taxon>
        <taxon>Craniata</taxon>
        <taxon>Vertebrata</taxon>
        <taxon>Euteleostomi</taxon>
        <taxon>Lepidosauria</taxon>
        <taxon>Squamata</taxon>
        <taxon>Bifurcata</taxon>
        <taxon>Unidentata</taxon>
        <taxon>Episquamata</taxon>
        <taxon>Laterata</taxon>
        <taxon>Lacertibaenia</taxon>
        <taxon>Lacertidae</taxon>
        <taxon>Podarcis</taxon>
    </lineage>
</organism>
<gene>
    <name evidence="5" type="ORF">PODLI_1B013671</name>
</gene>
<name>A0AA35NXI6_9SAUR</name>
<protein>
    <recommendedName>
        <fullName evidence="2">Fibrous sheath-interacting protein 1</fullName>
    </recommendedName>
</protein>
<dbReference type="PANTHER" id="PTHR22012">
    <property type="entry name" value="FIBROUS SHEATH INTERACTING PROTEIN 1"/>
    <property type="match status" value="1"/>
</dbReference>
<feature type="region of interest" description="Disordered" evidence="4">
    <location>
        <begin position="300"/>
        <end position="335"/>
    </location>
</feature>
<keyword evidence="3" id="KW-0175">Coiled coil</keyword>
<reference evidence="5" key="1">
    <citation type="submission" date="2022-12" db="EMBL/GenBank/DDBJ databases">
        <authorList>
            <person name="Alioto T."/>
            <person name="Alioto T."/>
            <person name="Gomez Garrido J."/>
        </authorList>
    </citation>
    <scope>NUCLEOTIDE SEQUENCE</scope>
</reference>
<dbReference type="PANTHER" id="PTHR22012:SF2">
    <property type="entry name" value="FIBROUS SHEATH-INTERACTING PROTEIN 1"/>
    <property type="match status" value="1"/>
</dbReference>
<feature type="region of interest" description="Disordered" evidence="4">
    <location>
        <begin position="633"/>
        <end position="663"/>
    </location>
</feature>
<feature type="compositionally biased region" description="Polar residues" evidence="4">
    <location>
        <begin position="633"/>
        <end position="642"/>
    </location>
</feature>
<dbReference type="EMBL" id="OX395126">
    <property type="protein sequence ID" value="CAI5764032.1"/>
    <property type="molecule type" value="Genomic_DNA"/>
</dbReference>
<evidence type="ECO:0000313" key="5">
    <source>
        <dbReference type="EMBL" id="CAI5764032.1"/>
    </source>
</evidence>
<dbReference type="AlphaFoldDB" id="A0AA35NXI6"/>
<evidence type="ECO:0000313" key="6">
    <source>
        <dbReference type="Proteomes" id="UP001178461"/>
    </source>
</evidence>
<proteinExistence type="inferred from homology"/>
<dbReference type="Pfam" id="PF15554">
    <property type="entry name" value="FSIP1"/>
    <property type="match status" value="1"/>
</dbReference>